<dbReference type="SUPFAM" id="SSF53474">
    <property type="entry name" value="alpha/beta-Hydrolases"/>
    <property type="match status" value="1"/>
</dbReference>
<dbReference type="Proteomes" id="UP000008130">
    <property type="component" value="Chromosome"/>
</dbReference>
<dbReference type="OrthoDB" id="9804723at2"/>
<dbReference type="GO" id="GO:0016787">
    <property type="term" value="F:hydrolase activity"/>
    <property type="evidence" value="ECO:0007669"/>
    <property type="project" value="UniProtKB-KW"/>
</dbReference>
<evidence type="ECO:0000313" key="3">
    <source>
        <dbReference type="EMBL" id="ADZ71843.1"/>
    </source>
</evidence>
<dbReference type="STRING" id="991905.SL003B_3421"/>
<dbReference type="GO" id="GO:0016746">
    <property type="term" value="F:acyltransferase activity"/>
    <property type="evidence" value="ECO:0007669"/>
    <property type="project" value="UniProtKB-KW"/>
</dbReference>
<dbReference type="eggNOG" id="COG0596">
    <property type="taxonomic scope" value="Bacteria"/>
</dbReference>
<keyword evidence="1 3" id="KW-0378">Hydrolase</keyword>
<keyword evidence="4" id="KW-1185">Reference proteome</keyword>
<accession>F2J008</accession>
<dbReference type="InterPro" id="IPR029058">
    <property type="entry name" value="AB_hydrolase_fold"/>
</dbReference>
<reference evidence="3 4" key="1">
    <citation type="journal article" date="2011" name="J. Bacteriol.">
        <title>Complete genome sequence of Polymorphum gilvum SL003B-26A1T, a crude oil-degrading bacterium from oil-polluted saline soil.</title>
        <authorList>
            <person name="Li S.G."/>
            <person name="Tang Y.Q."/>
            <person name="Nie Y."/>
            <person name="Cai M."/>
            <person name="Wu X.L."/>
        </authorList>
    </citation>
    <scope>NUCLEOTIDE SEQUENCE [LARGE SCALE GENOMIC DNA]</scope>
    <source>
        <strain evidence="4">LMG 25793 / CGMCC 1.9160 / SL003B-26A1</strain>
    </source>
</reference>
<dbReference type="KEGG" id="pgv:SL003B_3421"/>
<dbReference type="PRINTS" id="PR00111">
    <property type="entry name" value="ABHYDROLASE"/>
</dbReference>
<dbReference type="PANTHER" id="PTHR43329">
    <property type="entry name" value="EPOXIDE HYDROLASE"/>
    <property type="match status" value="1"/>
</dbReference>
<keyword evidence="3" id="KW-0012">Acyltransferase</keyword>
<dbReference type="InterPro" id="IPR000639">
    <property type="entry name" value="Epox_hydrolase-like"/>
</dbReference>
<dbReference type="InterPro" id="IPR000073">
    <property type="entry name" value="AB_hydrolase_1"/>
</dbReference>
<evidence type="ECO:0000259" key="2">
    <source>
        <dbReference type="Pfam" id="PF00561"/>
    </source>
</evidence>
<dbReference type="PRINTS" id="PR00412">
    <property type="entry name" value="EPOXHYDRLASE"/>
</dbReference>
<protein>
    <submittedName>
        <fullName evidence="3">Predicted hydrolase or acyltransferase</fullName>
    </submittedName>
</protein>
<evidence type="ECO:0000256" key="1">
    <source>
        <dbReference type="ARBA" id="ARBA00022801"/>
    </source>
</evidence>
<dbReference type="Gene3D" id="3.40.50.1820">
    <property type="entry name" value="alpha/beta hydrolase"/>
    <property type="match status" value="1"/>
</dbReference>
<name>F2J008_POLGS</name>
<dbReference type="AlphaFoldDB" id="F2J008"/>
<dbReference type="Pfam" id="PF00561">
    <property type="entry name" value="Abhydrolase_1"/>
    <property type="match status" value="1"/>
</dbReference>
<dbReference type="HOGENOM" id="CLU_020336_7_1_5"/>
<proteinExistence type="predicted"/>
<keyword evidence="3" id="KW-0808">Transferase</keyword>
<organism evidence="3 4">
    <name type="scientific">Polymorphum gilvum (strain LMG 25793 / CGMCC 1.9160 / SL003B-26A1)</name>
    <dbReference type="NCBI Taxonomy" id="991905"/>
    <lineage>
        <taxon>Bacteria</taxon>
        <taxon>Pseudomonadati</taxon>
        <taxon>Pseudomonadota</taxon>
        <taxon>Alphaproteobacteria</taxon>
        <taxon>Rhodobacterales</taxon>
        <taxon>Paracoccaceae</taxon>
        <taxon>Polymorphum</taxon>
    </lineage>
</organism>
<dbReference type="RefSeq" id="WP_013654152.1">
    <property type="nucleotide sequence ID" value="NC_015259.1"/>
</dbReference>
<feature type="domain" description="AB hydrolase-1" evidence="2">
    <location>
        <begin position="35"/>
        <end position="290"/>
    </location>
</feature>
<sequence length="305" mass="33479">MSLPPDLPDLFPGFRNADVEGDGATIHCRIGGNGPPLLLLHGYPQSHVMWHRIAPELARRFTLVIADLRGYGQSSVPAASPDHASYSKRAMAADMVAVMDRLGHRRFAVCGHDRGARVGYRLALDHPERVARIAVLDILPTWDYWRKMDRAFALRVYHWAFLSQPAPMPERLIAGDAVGYLEHTLASWTAAKNLTTFAPEALAHYRAAYVQPERIRAMCDDYRAGAFVDFEHDAADRAAGRRIAAPLLALWGGTGIAQGADTPLDVWRQWADDASGEAIDSGHFVAEENPAALLALLVPFLEAAS</sequence>
<gene>
    <name evidence="3" type="ordered locus">SL003B_3421</name>
</gene>
<evidence type="ECO:0000313" key="4">
    <source>
        <dbReference type="Proteomes" id="UP000008130"/>
    </source>
</evidence>
<dbReference type="EMBL" id="CP002568">
    <property type="protein sequence ID" value="ADZ71843.1"/>
    <property type="molecule type" value="Genomic_DNA"/>
</dbReference>